<feature type="domain" description="Fumarate reductase/succinate dehydrogenase flavoprotein-like C-terminal" evidence="2">
    <location>
        <begin position="86"/>
        <end position="215"/>
    </location>
</feature>
<dbReference type="Pfam" id="PF02910">
    <property type="entry name" value="Succ_DH_flav_C"/>
    <property type="match status" value="1"/>
</dbReference>
<dbReference type="EMBL" id="JBHSWV010000745">
    <property type="protein sequence ID" value="MFC6769416.1"/>
    <property type="molecule type" value="Genomic_DNA"/>
</dbReference>
<dbReference type="Gene3D" id="4.10.80.40">
    <property type="entry name" value="succinate dehydrogenase protein domain"/>
    <property type="match status" value="1"/>
</dbReference>
<organism evidence="3 4">
    <name type="scientific">Natrinema soli</name>
    <dbReference type="NCBI Taxonomy" id="1930624"/>
    <lineage>
        <taxon>Archaea</taxon>
        <taxon>Methanobacteriati</taxon>
        <taxon>Methanobacteriota</taxon>
        <taxon>Stenosarchaea group</taxon>
        <taxon>Halobacteria</taxon>
        <taxon>Halobacteriales</taxon>
        <taxon>Natrialbaceae</taxon>
        <taxon>Natrinema</taxon>
    </lineage>
</organism>
<dbReference type="InterPro" id="IPR037099">
    <property type="entry name" value="Fum_R/Succ_DH_flav-like_C_sf"/>
</dbReference>
<protein>
    <submittedName>
        <fullName evidence="3">Succinate dehydrogenase</fullName>
    </submittedName>
</protein>
<comment type="caution">
    <text evidence="3">The sequence shown here is derived from an EMBL/GenBank/DDBJ whole genome shotgun (WGS) entry which is preliminary data.</text>
</comment>
<keyword evidence="4" id="KW-1185">Reference proteome</keyword>
<sequence length="215" mass="24294">GRHAAGDDLGEPEIRTGYGDDVEDETDTELPVAPGEAGLDTSGSVAADGGVTADAEGILERTVESARERVDHLMEKDDGVQHAEIRAKLQKAMTDYVNVFRTEEGVKKALKLIRECRQEYQDVYVDDPSRTFNTDLQQTIETRNLIDVAETIALGALVRNEFRGAHWRQENQIRDDENWLKHTLISWDDGEPSIFYRPVILEGENKTYEPKERSY</sequence>
<dbReference type="InterPro" id="IPR015939">
    <property type="entry name" value="Fum_Rdtase/Succ_DH_flav-like_C"/>
</dbReference>
<feature type="region of interest" description="Disordered" evidence="1">
    <location>
        <begin position="1"/>
        <end position="45"/>
    </location>
</feature>
<dbReference type="PANTHER" id="PTHR11632">
    <property type="entry name" value="SUCCINATE DEHYDROGENASE 2 FLAVOPROTEIN SUBUNIT"/>
    <property type="match status" value="1"/>
</dbReference>
<name>A0ABD5SZM0_9EURY</name>
<dbReference type="InterPro" id="IPR030664">
    <property type="entry name" value="SdhA/FrdA/AprA"/>
</dbReference>
<dbReference type="AlphaFoldDB" id="A0ABD5SZM0"/>
<dbReference type="Gene3D" id="1.20.58.100">
    <property type="entry name" value="Fumarate reductase/succinate dehydrogenase flavoprotein-like, C-terminal domain"/>
    <property type="match status" value="1"/>
</dbReference>
<evidence type="ECO:0000313" key="3">
    <source>
        <dbReference type="EMBL" id="MFC6769416.1"/>
    </source>
</evidence>
<accession>A0ABD5SZM0</accession>
<evidence type="ECO:0000313" key="4">
    <source>
        <dbReference type="Proteomes" id="UP001596383"/>
    </source>
</evidence>
<gene>
    <name evidence="3" type="ORF">ACFQE6_31605</name>
</gene>
<evidence type="ECO:0000256" key="1">
    <source>
        <dbReference type="SAM" id="MobiDB-lite"/>
    </source>
</evidence>
<reference evidence="3 4" key="1">
    <citation type="journal article" date="2019" name="Int. J. Syst. Evol. Microbiol.">
        <title>The Global Catalogue of Microorganisms (GCM) 10K type strain sequencing project: providing services to taxonomists for standard genome sequencing and annotation.</title>
        <authorList>
            <consortium name="The Broad Institute Genomics Platform"/>
            <consortium name="The Broad Institute Genome Sequencing Center for Infectious Disease"/>
            <person name="Wu L."/>
            <person name="Ma J."/>
        </authorList>
    </citation>
    <scope>NUCLEOTIDE SEQUENCE [LARGE SCALE GENOMIC DNA]</scope>
    <source>
        <strain evidence="3 4">LMG 29247</strain>
    </source>
</reference>
<dbReference type="PANTHER" id="PTHR11632:SF51">
    <property type="entry name" value="SUCCINATE DEHYDROGENASE [UBIQUINONE] FLAVOPROTEIN SUBUNIT, MITOCHONDRIAL"/>
    <property type="match status" value="1"/>
</dbReference>
<proteinExistence type="predicted"/>
<feature type="non-terminal residue" evidence="3">
    <location>
        <position position="1"/>
    </location>
</feature>
<dbReference type="Proteomes" id="UP001596383">
    <property type="component" value="Unassembled WGS sequence"/>
</dbReference>
<dbReference type="SUPFAM" id="SSF46977">
    <property type="entry name" value="Succinate dehydrogenase/fumarate reductase flavoprotein C-terminal domain"/>
    <property type="match status" value="1"/>
</dbReference>
<evidence type="ECO:0000259" key="2">
    <source>
        <dbReference type="Pfam" id="PF02910"/>
    </source>
</evidence>